<comment type="caution">
    <text evidence="1">The sequence shown here is derived from an EMBL/GenBank/DDBJ whole genome shotgun (WGS) entry which is preliminary data.</text>
</comment>
<dbReference type="AlphaFoldDB" id="A0AAN9EAV5"/>
<keyword evidence="2" id="KW-1185">Reference proteome</keyword>
<evidence type="ECO:0000313" key="2">
    <source>
        <dbReference type="Proteomes" id="UP001372338"/>
    </source>
</evidence>
<protein>
    <submittedName>
        <fullName evidence="1">Uncharacterized protein</fullName>
    </submittedName>
</protein>
<evidence type="ECO:0000313" key="1">
    <source>
        <dbReference type="EMBL" id="KAK7246367.1"/>
    </source>
</evidence>
<dbReference type="PANTHER" id="PTHR33484:SF12">
    <property type="entry name" value="AP2_ERF DOMAIN-CONTAINING PROTEIN"/>
    <property type="match status" value="1"/>
</dbReference>
<reference evidence="1 2" key="1">
    <citation type="submission" date="2024-01" db="EMBL/GenBank/DDBJ databases">
        <title>The genomes of 5 underutilized Papilionoideae crops provide insights into root nodulation and disease resistanc.</title>
        <authorList>
            <person name="Yuan L."/>
        </authorList>
    </citation>
    <scope>NUCLEOTIDE SEQUENCE [LARGE SCALE GENOMIC DNA]</scope>
    <source>
        <strain evidence="1">ZHUSHIDOU_FW_LH</strain>
        <tissue evidence="1">Leaf</tissue>
    </source>
</reference>
<gene>
    <name evidence="1" type="ORF">RIF29_41234</name>
</gene>
<name>A0AAN9EAV5_CROPI</name>
<dbReference type="Proteomes" id="UP001372338">
    <property type="component" value="Unassembled WGS sequence"/>
</dbReference>
<sequence>MAHQQDLVKIGLEGFELIDKLYGPSARRPTNGGFSTRQRQGRWGVQATTLDHGKLEEPVINSKDAASKYGGIMIVNYPKTKPQNRWGKIFQAFKP</sequence>
<proteinExistence type="predicted"/>
<accession>A0AAN9EAV5</accession>
<organism evidence="1 2">
    <name type="scientific">Crotalaria pallida</name>
    <name type="common">Smooth rattlebox</name>
    <name type="synonym">Crotalaria striata</name>
    <dbReference type="NCBI Taxonomy" id="3830"/>
    <lineage>
        <taxon>Eukaryota</taxon>
        <taxon>Viridiplantae</taxon>
        <taxon>Streptophyta</taxon>
        <taxon>Embryophyta</taxon>
        <taxon>Tracheophyta</taxon>
        <taxon>Spermatophyta</taxon>
        <taxon>Magnoliopsida</taxon>
        <taxon>eudicotyledons</taxon>
        <taxon>Gunneridae</taxon>
        <taxon>Pentapetalae</taxon>
        <taxon>rosids</taxon>
        <taxon>fabids</taxon>
        <taxon>Fabales</taxon>
        <taxon>Fabaceae</taxon>
        <taxon>Papilionoideae</taxon>
        <taxon>50 kb inversion clade</taxon>
        <taxon>genistoids sensu lato</taxon>
        <taxon>core genistoids</taxon>
        <taxon>Crotalarieae</taxon>
        <taxon>Crotalaria</taxon>
    </lineage>
</organism>
<dbReference type="EMBL" id="JAYWIO010000008">
    <property type="protein sequence ID" value="KAK7246367.1"/>
    <property type="molecule type" value="Genomic_DNA"/>
</dbReference>
<dbReference type="PANTHER" id="PTHR33484">
    <property type="entry name" value="BNAC07G33360D PROTEIN"/>
    <property type="match status" value="1"/>
</dbReference>